<sequence>MLSKSVRAALALLLLPATAMAQGTGQGWAPERPVTIVNPYAAGSTTDTLARTLAQGMTARLAQPVVVQNRDGAAGGIGTAFVTRAAPDGHTLLFAPAVVLSVLPARGDPGYGPEALVPICQTFENAMAIAVRPESPFATLADLVAAARARPGAVTFGHQGIASIPHLAALELAEAAGLQFQDVPYRGEPAVLTDLRAGRVDFAVTVMGSLAGQNMRVLGVFAPARHPLMPEVPTVAELGFPVAPTSFGGLFAPAGTPQAARVALEAACLAAARDEAYRAVAARVFQPETPEAPADALAARLARDIADKRRLLTAIGAAR</sequence>
<dbReference type="AlphaFoldDB" id="A0A840AK29"/>
<name>A0A840AK29_9PROT</name>
<evidence type="ECO:0000256" key="2">
    <source>
        <dbReference type="SAM" id="SignalP"/>
    </source>
</evidence>
<organism evidence="3 4">
    <name type="scientific">Roseococcus suduntuyensis</name>
    <dbReference type="NCBI Taxonomy" id="455361"/>
    <lineage>
        <taxon>Bacteria</taxon>
        <taxon>Pseudomonadati</taxon>
        <taxon>Pseudomonadota</taxon>
        <taxon>Alphaproteobacteria</taxon>
        <taxon>Acetobacterales</taxon>
        <taxon>Roseomonadaceae</taxon>
        <taxon>Roseococcus</taxon>
    </lineage>
</organism>
<keyword evidence="3" id="KW-0675">Receptor</keyword>
<feature type="signal peptide" evidence="2">
    <location>
        <begin position="1"/>
        <end position="21"/>
    </location>
</feature>
<keyword evidence="2" id="KW-0732">Signal</keyword>
<gene>
    <name evidence="3" type="ORF">GGQ83_003851</name>
</gene>
<evidence type="ECO:0000313" key="4">
    <source>
        <dbReference type="Proteomes" id="UP000553193"/>
    </source>
</evidence>
<dbReference type="CDD" id="cd07012">
    <property type="entry name" value="PBP2_Bug_TTT"/>
    <property type="match status" value="1"/>
</dbReference>
<dbReference type="PANTHER" id="PTHR42928:SF5">
    <property type="entry name" value="BLR1237 PROTEIN"/>
    <property type="match status" value="1"/>
</dbReference>
<feature type="chain" id="PRO_5032848957" evidence="2">
    <location>
        <begin position="22"/>
        <end position="319"/>
    </location>
</feature>
<accession>A0A840AK29</accession>
<dbReference type="PANTHER" id="PTHR42928">
    <property type="entry name" value="TRICARBOXYLATE-BINDING PROTEIN"/>
    <property type="match status" value="1"/>
</dbReference>
<dbReference type="SUPFAM" id="SSF53850">
    <property type="entry name" value="Periplasmic binding protein-like II"/>
    <property type="match status" value="1"/>
</dbReference>
<dbReference type="Proteomes" id="UP000553193">
    <property type="component" value="Unassembled WGS sequence"/>
</dbReference>
<evidence type="ECO:0000313" key="3">
    <source>
        <dbReference type="EMBL" id="MBB3900375.1"/>
    </source>
</evidence>
<dbReference type="InterPro" id="IPR042100">
    <property type="entry name" value="Bug_dom1"/>
</dbReference>
<comment type="similarity">
    <text evidence="1">Belongs to the UPF0065 (bug) family.</text>
</comment>
<evidence type="ECO:0000256" key="1">
    <source>
        <dbReference type="ARBA" id="ARBA00006987"/>
    </source>
</evidence>
<keyword evidence="4" id="KW-1185">Reference proteome</keyword>
<reference evidence="3 4" key="1">
    <citation type="submission" date="2020-08" db="EMBL/GenBank/DDBJ databases">
        <title>Genomic Encyclopedia of Type Strains, Phase IV (KMG-IV): sequencing the most valuable type-strain genomes for metagenomic binning, comparative biology and taxonomic classification.</title>
        <authorList>
            <person name="Goeker M."/>
        </authorList>
    </citation>
    <scope>NUCLEOTIDE SEQUENCE [LARGE SCALE GENOMIC DNA]</scope>
    <source>
        <strain evidence="3 4">DSM 19979</strain>
    </source>
</reference>
<dbReference type="Gene3D" id="3.40.190.10">
    <property type="entry name" value="Periplasmic binding protein-like II"/>
    <property type="match status" value="1"/>
</dbReference>
<dbReference type="PIRSF" id="PIRSF017082">
    <property type="entry name" value="YflP"/>
    <property type="match status" value="1"/>
</dbReference>
<dbReference type="RefSeq" id="WP_184386607.1">
    <property type="nucleotide sequence ID" value="NZ_JACIDJ010000010.1"/>
</dbReference>
<dbReference type="EMBL" id="JACIDJ010000010">
    <property type="protein sequence ID" value="MBB3900375.1"/>
    <property type="molecule type" value="Genomic_DNA"/>
</dbReference>
<comment type="caution">
    <text evidence="3">The sequence shown here is derived from an EMBL/GenBank/DDBJ whole genome shotgun (WGS) entry which is preliminary data.</text>
</comment>
<dbReference type="Gene3D" id="3.40.190.150">
    <property type="entry name" value="Bordetella uptake gene, domain 1"/>
    <property type="match status" value="1"/>
</dbReference>
<proteinExistence type="inferred from homology"/>
<protein>
    <submittedName>
        <fullName evidence="3">Tripartite-type tricarboxylate transporter receptor subunit TctC</fullName>
    </submittedName>
</protein>
<dbReference type="Pfam" id="PF03401">
    <property type="entry name" value="TctC"/>
    <property type="match status" value="1"/>
</dbReference>
<dbReference type="InterPro" id="IPR005064">
    <property type="entry name" value="BUG"/>
</dbReference>